<comment type="caution">
    <text evidence="2">The sequence shown here is derived from an EMBL/GenBank/DDBJ whole genome shotgun (WGS) entry which is preliminary data.</text>
</comment>
<gene>
    <name evidence="2" type="ORF">ACFPQB_12870</name>
</gene>
<evidence type="ECO:0000313" key="2">
    <source>
        <dbReference type="EMBL" id="MFC5729812.1"/>
    </source>
</evidence>
<evidence type="ECO:0000259" key="1">
    <source>
        <dbReference type="Pfam" id="PF11716"/>
    </source>
</evidence>
<dbReference type="Proteomes" id="UP001596072">
    <property type="component" value="Unassembled WGS sequence"/>
</dbReference>
<evidence type="ECO:0000313" key="3">
    <source>
        <dbReference type="Proteomes" id="UP001596072"/>
    </source>
</evidence>
<keyword evidence="3" id="KW-1185">Reference proteome</keyword>
<dbReference type="Pfam" id="PF11716">
    <property type="entry name" value="MDMPI_N"/>
    <property type="match status" value="1"/>
</dbReference>
<name>A0ABW0ZHK0_9ACTN</name>
<dbReference type="EMBL" id="JBHSNS010000006">
    <property type="protein sequence ID" value="MFC5729812.1"/>
    <property type="molecule type" value="Genomic_DNA"/>
</dbReference>
<dbReference type="InterPro" id="IPR024344">
    <property type="entry name" value="MDMPI_metal-binding"/>
</dbReference>
<dbReference type="Gene3D" id="1.20.120.450">
    <property type="entry name" value="dinb family like domain"/>
    <property type="match status" value="1"/>
</dbReference>
<organism evidence="2 3">
    <name type="scientific">Nocardioides vastitatis</name>
    <dbReference type="NCBI Taxonomy" id="2568655"/>
    <lineage>
        <taxon>Bacteria</taxon>
        <taxon>Bacillati</taxon>
        <taxon>Actinomycetota</taxon>
        <taxon>Actinomycetes</taxon>
        <taxon>Propionibacteriales</taxon>
        <taxon>Nocardioidaceae</taxon>
        <taxon>Nocardioides</taxon>
    </lineage>
</organism>
<protein>
    <submittedName>
        <fullName evidence="2">Maleylpyruvate isomerase N-terminal domain-containing protein</fullName>
    </submittedName>
</protein>
<dbReference type="RefSeq" id="WP_136436820.1">
    <property type="nucleotide sequence ID" value="NZ_JBHSNS010000006.1"/>
</dbReference>
<feature type="domain" description="Mycothiol-dependent maleylpyruvate isomerase metal-binding" evidence="1">
    <location>
        <begin position="11"/>
        <end position="158"/>
    </location>
</feature>
<keyword evidence="2" id="KW-0413">Isomerase</keyword>
<sequence length="210" mass="22433">MDRSSYVDAARTALDLASTPEVRAAWDAESACAGMSVGGLTHHLLQQIVNSVRLLEAEPVEEQPIALLDHYARAAWVRAGLDDEANVTIREESDAEAAHGTDHVLAVAKDALERLPALLSAPRAPDLVRIPWQGWSLATDDFLATRAMELVVHGDDLAASVGLQTPEFPEDVVAAVLALLSGVAVRRHGQVAVVRALSRPQRAPDSVSAF</sequence>
<dbReference type="InterPro" id="IPR034660">
    <property type="entry name" value="DinB/YfiT-like"/>
</dbReference>
<dbReference type="GO" id="GO:0016853">
    <property type="term" value="F:isomerase activity"/>
    <property type="evidence" value="ECO:0007669"/>
    <property type="project" value="UniProtKB-KW"/>
</dbReference>
<proteinExistence type="predicted"/>
<reference evidence="3" key="1">
    <citation type="journal article" date="2019" name="Int. J. Syst. Evol. Microbiol.">
        <title>The Global Catalogue of Microorganisms (GCM) 10K type strain sequencing project: providing services to taxonomists for standard genome sequencing and annotation.</title>
        <authorList>
            <consortium name="The Broad Institute Genomics Platform"/>
            <consortium name="The Broad Institute Genome Sequencing Center for Infectious Disease"/>
            <person name="Wu L."/>
            <person name="Ma J."/>
        </authorList>
    </citation>
    <scope>NUCLEOTIDE SEQUENCE [LARGE SCALE GENOMIC DNA]</scope>
    <source>
        <strain evidence="3">YIM 94188</strain>
    </source>
</reference>
<dbReference type="SUPFAM" id="SSF109854">
    <property type="entry name" value="DinB/YfiT-like putative metalloenzymes"/>
    <property type="match status" value="1"/>
</dbReference>
<accession>A0ABW0ZHK0</accession>